<evidence type="ECO:0000256" key="8">
    <source>
        <dbReference type="SAM" id="Phobius"/>
    </source>
</evidence>
<dbReference type="Proteomes" id="UP000297646">
    <property type="component" value="Unassembled WGS sequence"/>
</dbReference>
<protein>
    <submittedName>
        <fullName evidence="10">Multidrug MFS transporter</fullName>
    </submittedName>
</protein>
<evidence type="ECO:0000256" key="2">
    <source>
        <dbReference type="ARBA" id="ARBA00006464"/>
    </source>
</evidence>
<proteinExistence type="inferred from homology"/>
<feature type="transmembrane region" description="Helical" evidence="8">
    <location>
        <begin position="27"/>
        <end position="50"/>
    </location>
</feature>
<dbReference type="GO" id="GO:0005886">
    <property type="term" value="C:plasma membrane"/>
    <property type="evidence" value="ECO:0007669"/>
    <property type="project" value="UniProtKB-SubCell"/>
</dbReference>
<dbReference type="GO" id="GO:0016780">
    <property type="term" value="F:phosphotransferase activity, for other substituted phosphate groups"/>
    <property type="evidence" value="ECO:0007669"/>
    <property type="project" value="TreeGrafter"/>
</dbReference>
<comment type="caution">
    <text evidence="10">The sequence shown here is derived from an EMBL/GenBank/DDBJ whole genome shotgun (WGS) entry which is preliminary data.</text>
</comment>
<keyword evidence="7 8" id="KW-0472">Membrane</keyword>
<dbReference type="OrthoDB" id="9808602at2"/>
<comment type="similarity">
    <text evidence="2">Belongs to the bacterial sugar transferase family.</text>
</comment>
<dbReference type="PANTHER" id="PTHR30576:SF4">
    <property type="entry name" value="UNDECAPRENYL-PHOSPHATE GALACTOSE PHOSPHOTRANSFERASE"/>
    <property type="match status" value="1"/>
</dbReference>
<evidence type="ECO:0000256" key="4">
    <source>
        <dbReference type="ARBA" id="ARBA00022679"/>
    </source>
</evidence>
<evidence type="ECO:0000313" key="11">
    <source>
        <dbReference type="Proteomes" id="UP000297646"/>
    </source>
</evidence>
<evidence type="ECO:0000256" key="3">
    <source>
        <dbReference type="ARBA" id="ARBA00022475"/>
    </source>
</evidence>
<sequence length="219" mass="25179">MQSTCNKGALMTKQSKSYLFAKRFLDISTALFALVIFSPIFLVISLFYLFGDNKGPVFYQQRRIGQNHEEFGIYKFRSMVVNAEEKLYADKDLYAKFVENGYKLPTEEDPRITKFGAFIRKTSLDELPQFINILIGDMSIIGPRPVVERELVEYGDRVDEFLSVKPGAMGLWQASGRSEIQYPERADLEISYVEHANLWFDFKILFMTVLAIFKGDGAM</sequence>
<name>A0A4Z0RUT6_WEICO</name>
<comment type="subcellular location">
    <subcellularLocation>
        <location evidence="1">Cell membrane</location>
    </subcellularLocation>
</comment>
<gene>
    <name evidence="10" type="ORF">C6P11_06865</name>
</gene>
<feature type="domain" description="Bacterial sugar transferase" evidence="9">
    <location>
        <begin position="22"/>
        <end position="214"/>
    </location>
</feature>
<organism evidence="10 11">
    <name type="scientific">Weissella confusa</name>
    <name type="common">Lactobacillus confusus</name>
    <dbReference type="NCBI Taxonomy" id="1583"/>
    <lineage>
        <taxon>Bacteria</taxon>
        <taxon>Bacillati</taxon>
        <taxon>Bacillota</taxon>
        <taxon>Bacilli</taxon>
        <taxon>Lactobacillales</taxon>
        <taxon>Lactobacillaceae</taxon>
        <taxon>Weissella</taxon>
    </lineage>
</organism>
<evidence type="ECO:0000256" key="5">
    <source>
        <dbReference type="ARBA" id="ARBA00022692"/>
    </source>
</evidence>
<dbReference type="AlphaFoldDB" id="A0A4Z0RUT6"/>
<keyword evidence="6 8" id="KW-1133">Transmembrane helix</keyword>
<evidence type="ECO:0000313" key="10">
    <source>
        <dbReference type="EMBL" id="TGE72050.1"/>
    </source>
</evidence>
<reference evidence="10 11" key="1">
    <citation type="submission" date="2018-03" db="EMBL/GenBank/DDBJ databases">
        <title>Genome sequencing of Weissella confusa isolates.</title>
        <authorList>
            <person name="Kajala I."/>
            <person name="Baruah R."/>
            <person name="Bergsveinson J."/>
            <person name="Juvonen R."/>
            <person name="Ziola B."/>
        </authorList>
    </citation>
    <scope>NUCLEOTIDE SEQUENCE [LARGE SCALE GENOMIC DNA]</scope>
    <source>
        <strain evidence="10 11">VTT E-062653</strain>
    </source>
</reference>
<evidence type="ECO:0000256" key="7">
    <source>
        <dbReference type="ARBA" id="ARBA00023136"/>
    </source>
</evidence>
<evidence type="ECO:0000259" key="9">
    <source>
        <dbReference type="Pfam" id="PF02397"/>
    </source>
</evidence>
<keyword evidence="5 8" id="KW-0812">Transmembrane</keyword>
<dbReference type="InterPro" id="IPR003362">
    <property type="entry name" value="Bact_transf"/>
</dbReference>
<evidence type="ECO:0000256" key="6">
    <source>
        <dbReference type="ARBA" id="ARBA00022989"/>
    </source>
</evidence>
<accession>A0A4Z0RUT6</accession>
<dbReference type="Pfam" id="PF02397">
    <property type="entry name" value="Bac_transf"/>
    <property type="match status" value="1"/>
</dbReference>
<evidence type="ECO:0000256" key="1">
    <source>
        <dbReference type="ARBA" id="ARBA00004236"/>
    </source>
</evidence>
<keyword evidence="3" id="KW-1003">Cell membrane</keyword>
<dbReference type="PANTHER" id="PTHR30576">
    <property type="entry name" value="COLANIC BIOSYNTHESIS UDP-GLUCOSE LIPID CARRIER TRANSFERASE"/>
    <property type="match status" value="1"/>
</dbReference>
<dbReference type="EMBL" id="PVSN01000045">
    <property type="protein sequence ID" value="TGE72050.1"/>
    <property type="molecule type" value="Genomic_DNA"/>
</dbReference>
<keyword evidence="4" id="KW-0808">Transferase</keyword>